<protein>
    <submittedName>
        <fullName evidence="5">Retrovirus-related Pol polyprotein from transposon 17.6</fullName>
    </submittedName>
</protein>
<dbReference type="InterPro" id="IPR056924">
    <property type="entry name" value="SH3_Tf2-1"/>
</dbReference>
<dbReference type="Pfam" id="PF17919">
    <property type="entry name" value="RT_RNaseH_2"/>
    <property type="match status" value="1"/>
</dbReference>
<dbReference type="Pfam" id="PF24626">
    <property type="entry name" value="SH3_Tf2-1"/>
    <property type="match status" value="1"/>
</dbReference>
<dbReference type="Gene3D" id="3.30.420.10">
    <property type="entry name" value="Ribonuclease H-like superfamily/Ribonuclease H"/>
    <property type="match status" value="1"/>
</dbReference>
<keyword evidence="6" id="KW-1185">Reference proteome</keyword>
<accession>A0A5B6VAX1</accession>
<dbReference type="SUPFAM" id="SSF56672">
    <property type="entry name" value="DNA/RNA polymerases"/>
    <property type="match status" value="1"/>
</dbReference>
<dbReference type="InterPro" id="IPR043128">
    <property type="entry name" value="Rev_trsase/Diguanyl_cyclase"/>
</dbReference>
<dbReference type="InterPro" id="IPR036397">
    <property type="entry name" value="RNaseH_sf"/>
</dbReference>
<feature type="domain" description="Reverse transcriptase" evidence="2">
    <location>
        <begin position="3"/>
        <end position="69"/>
    </location>
</feature>
<dbReference type="InterPro" id="IPR043502">
    <property type="entry name" value="DNA/RNA_pol_sf"/>
</dbReference>
<keyword evidence="1" id="KW-0511">Multifunctional enzyme</keyword>
<evidence type="ECO:0000313" key="5">
    <source>
        <dbReference type="EMBL" id="KAA3466277.1"/>
    </source>
</evidence>
<evidence type="ECO:0000259" key="4">
    <source>
        <dbReference type="Pfam" id="PF24626"/>
    </source>
</evidence>
<evidence type="ECO:0000313" key="6">
    <source>
        <dbReference type="Proteomes" id="UP000325315"/>
    </source>
</evidence>
<proteinExistence type="predicted"/>
<comment type="caution">
    <text evidence="5">The sequence shown here is derived from an EMBL/GenBank/DDBJ whole genome shotgun (WGS) entry which is preliminary data.</text>
</comment>
<feature type="domain" description="Tf2-1-like SH3-like" evidence="4">
    <location>
        <begin position="341"/>
        <end position="405"/>
    </location>
</feature>
<name>A0A5B6VAX1_9ROSI</name>
<feature type="domain" description="Reverse transcriptase/retrotransposon-derived protein RNase H-like" evidence="3">
    <location>
        <begin position="105"/>
        <end position="181"/>
    </location>
</feature>
<dbReference type="OrthoDB" id="1744358at2759"/>
<dbReference type="GO" id="GO:0003676">
    <property type="term" value="F:nucleic acid binding"/>
    <property type="evidence" value="ECO:0007669"/>
    <property type="project" value="InterPro"/>
</dbReference>
<dbReference type="AlphaFoldDB" id="A0A5B6VAX1"/>
<dbReference type="InterPro" id="IPR041577">
    <property type="entry name" value="RT_RNaseH_2"/>
</dbReference>
<gene>
    <name evidence="5" type="ORF">EPI10_001378</name>
</gene>
<dbReference type="Pfam" id="PF00078">
    <property type="entry name" value="RVT_1"/>
    <property type="match status" value="1"/>
</dbReference>
<sequence length="418" mass="49000">MDLMNMVFQHQLERSMVVFIDDILIYSKIEFEHAQNLRILLQILREKRLYEKFSKCEFYLREVGFLGHVVSADGIRVDLSKIYAIVNWKALKNVSEVRSFLGLADECQQGFDQLKRLLTKAPVLTQLESGNEFVVYNDMSHSGLGCVLMQVGKTIAYASRQLKQHEKNYPTDDLELAAIMRIDTNDVTTGFTIDADVTSKKKDSIWVIVDRLAESAHFIPICIDYSFDKLATLYILEDMLRCYMLEFEGSWERYLSLAEFAHNNIYQPNTKMSPFDALYERKCRTPLYWSELSESKLVGTDLIREMEDKSGIIRDYLKVELDHQKSYVDLKRKDIEFVVDDQVFLKVSLWKKVLRFGRTGKLSPRFIRPYEIIERIGRVAYRLVLPPKLEKIHNIFHTLMSRQYRLDPTYVITCEVEI</sequence>
<reference evidence="6" key="1">
    <citation type="journal article" date="2019" name="Plant Biotechnol. J.">
        <title>Genome sequencing of the Australian wild diploid species Gossypium australe highlights disease resistance and delayed gland morphogenesis.</title>
        <authorList>
            <person name="Cai Y."/>
            <person name="Cai X."/>
            <person name="Wang Q."/>
            <person name="Wang P."/>
            <person name="Zhang Y."/>
            <person name="Cai C."/>
            <person name="Xu Y."/>
            <person name="Wang K."/>
            <person name="Zhou Z."/>
            <person name="Wang C."/>
            <person name="Geng S."/>
            <person name="Li B."/>
            <person name="Dong Q."/>
            <person name="Hou Y."/>
            <person name="Wang H."/>
            <person name="Ai P."/>
            <person name="Liu Z."/>
            <person name="Yi F."/>
            <person name="Sun M."/>
            <person name="An G."/>
            <person name="Cheng J."/>
            <person name="Zhang Y."/>
            <person name="Shi Q."/>
            <person name="Xie Y."/>
            <person name="Shi X."/>
            <person name="Chang Y."/>
            <person name="Huang F."/>
            <person name="Chen Y."/>
            <person name="Hong S."/>
            <person name="Mi L."/>
            <person name="Sun Q."/>
            <person name="Zhang L."/>
            <person name="Zhou B."/>
            <person name="Peng R."/>
            <person name="Zhang X."/>
            <person name="Liu F."/>
        </authorList>
    </citation>
    <scope>NUCLEOTIDE SEQUENCE [LARGE SCALE GENOMIC DNA]</scope>
    <source>
        <strain evidence="6">cv. PA1801</strain>
    </source>
</reference>
<dbReference type="EMBL" id="SMMG02000007">
    <property type="protein sequence ID" value="KAA3466277.1"/>
    <property type="molecule type" value="Genomic_DNA"/>
</dbReference>
<dbReference type="InterPro" id="IPR050951">
    <property type="entry name" value="Retrovirus_Pol_polyprotein"/>
</dbReference>
<dbReference type="Proteomes" id="UP000325315">
    <property type="component" value="Unassembled WGS sequence"/>
</dbReference>
<evidence type="ECO:0000259" key="3">
    <source>
        <dbReference type="Pfam" id="PF17919"/>
    </source>
</evidence>
<dbReference type="PANTHER" id="PTHR37984">
    <property type="entry name" value="PROTEIN CBG26694"/>
    <property type="match status" value="1"/>
</dbReference>
<dbReference type="Gene3D" id="3.30.70.270">
    <property type="match status" value="1"/>
</dbReference>
<organism evidence="5 6">
    <name type="scientific">Gossypium australe</name>
    <dbReference type="NCBI Taxonomy" id="47621"/>
    <lineage>
        <taxon>Eukaryota</taxon>
        <taxon>Viridiplantae</taxon>
        <taxon>Streptophyta</taxon>
        <taxon>Embryophyta</taxon>
        <taxon>Tracheophyta</taxon>
        <taxon>Spermatophyta</taxon>
        <taxon>Magnoliopsida</taxon>
        <taxon>eudicotyledons</taxon>
        <taxon>Gunneridae</taxon>
        <taxon>Pentapetalae</taxon>
        <taxon>rosids</taxon>
        <taxon>malvids</taxon>
        <taxon>Malvales</taxon>
        <taxon>Malvaceae</taxon>
        <taxon>Malvoideae</taxon>
        <taxon>Gossypium</taxon>
    </lineage>
</organism>
<evidence type="ECO:0000256" key="1">
    <source>
        <dbReference type="ARBA" id="ARBA00023268"/>
    </source>
</evidence>
<dbReference type="InterPro" id="IPR000477">
    <property type="entry name" value="RT_dom"/>
</dbReference>
<evidence type="ECO:0000259" key="2">
    <source>
        <dbReference type="Pfam" id="PF00078"/>
    </source>
</evidence>
<dbReference type="PANTHER" id="PTHR37984:SF5">
    <property type="entry name" value="PROTEIN NYNRIN-LIKE"/>
    <property type="match status" value="1"/>
</dbReference>